<proteinExistence type="predicted"/>
<keyword evidence="3" id="KW-0521">NADP</keyword>
<protein>
    <recommendedName>
        <fullName evidence="5">FAD-binding domain-containing protein</fullName>
    </recommendedName>
</protein>
<dbReference type="Gene3D" id="3.40.30.120">
    <property type="match status" value="1"/>
</dbReference>
<dbReference type="Pfam" id="PF01494">
    <property type="entry name" value="FAD_binding_3"/>
    <property type="match status" value="1"/>
</dbReference>
<dbReference type="GeneID" id="30008418"/>
<dbReference type="InterPro" id="IPR002347">
    <property type="entry name" value="SDR_fam"/>
</dbReference>
<dbReference type="PRINTS" id="PR00420">
    <property type="entry name" value="RNGMNOXGNASE"/>
</dbReference>
<dbReference type="Pfam" id="PF00106">
    <property type="entry name" value="adh_short"/>
    <property type="match status" value="1"/>
</dbReference>
<evidence type="ECO:0000313" key="6">
    <source>
        <dbReference type="EMBL" id="OAP62046.1"/>
    </source>
</evidence>
<dbReference type="Gene3D" id="3.40.50.720">
    <property type="entry name" value="NAD(P)-binding Rossmann-like Domain"/>
    <property type="match status" value="1"/>
</dbReference>
<evidence type="ECO:0000256" key="1">
    <source>
        <dbReference type="ARBA" id="ARBA00022630"/>
    </source>
</evidence>
<dbReference type="Pfam" id="PF21274">
    <property type="entry name" value="Rng_hyd_C"/>
    <property type="match status" value="1"/>
</dbReference>
<reference evidence="6 7" key="1">
    <citation type="submission" date="2016-04" db="EMBL/GenBank/DDBJ databases">
        <title>Draft genome of Fonsecaea erecta CBS 125763.</title>
        <authorList>
            <person name="Weiss V.A."/>
            <person name="Vicente V.A."/>
            <person name="Raittz R.T."/>
            <person name="Moreno L.F."/>
            <person name="De Souza E.M."/>
            <person name="Pedrosa F.O."/>
            <person name="Steffens M.B."/>
            <person name="Faoro H."/>
            <person name="Tadra-Sfeir M.Z."/>
            <person name="Najafzadeh M.J."/>
            <person name="Felipe M.S."/>
            <person name="Teixeira M."/>
            <person name="Sun J."/>
            <person name="Xi L."/>
            <person name="Gomes R."/>
            <person name="De Azevedo C.M."/>
            <person name="Salgado C.G."/>
            <person name="Da Silva M.B."/>
            <person name="Nascimento M.F."/>
            <person name="Queiroz-Telles F."/>
            <person name="Attili D.S."/>
            <person name="Gorbushina A."/>
        </authorList>
    </citation>
    <scope>NUCLEOTIDE SEQUENCE [LARGE SCALE GENOMIC DNA]</scope>
    <source>
        <strain evidence="6 7">CBS 125763</strain>
    </source>
</reference>
<evidence type="ECO:0000256" key="3">
    <source>
        <dbReference type="ARBA" id="ARBA00022857"/>
    </source>
</evidence>
<dbReference type="PANTHER" id="PTHR43004:SF8">
    <property type="entry name" value="FAD-BINDING DOMAIN-CONTAINING PROTEIN-RELATED"/>
    <property type="match status" value="1"/>
</dbReference>
<name>A0A178ZRQ9_9EURO</name>
<evidence type="ECO:0000313" key="7">
    <source>
        <dbReference type="Proteomes" id="UP000078343"/>
    </source>
</evidence>
<dbReference type="Proteomes" id="UP000078343">
    <property type="component" value="Unassembled WGS sequence"/>
</dbReference>
<dbReference type="InterPro" id="IPR002938">
    <property type="entry name" value="FAD-bd"/>
</dbReference>
<dbReference type="PROSITE" id="PS00061">
    <property type="entry name" value="ADH_SHORT"/>
    <property type="match status" value="1"/>
</dbReference>
<dbReference type="OrthoDB" id="2690153at2759"/>
<dbReference type="Gene3D" id="3.30.9.10">
    <property type="entry name" value="D-Amino Acid Oxidase, subunit A, domain 2"/>
    <property type="match status" value="1"/>
</dbReference>
<dbReference type="EMBL" id="LVYI01000003">
    <property type="protein sequence ID" value="OAP62046.1"/>
    <property type="molecule type" value="Genomic_DNA"/>
</dbReference>
<dbReference type="InterPro" id="IPR050641">
    <property type="entry name" value="RIFMO-like"/>
</dbReference>
<keyword evidence="4" id="KW-0560">Oxidoreductase</keyword>
<keyword evidence="1" id="KW-0285">Flavoprotein</keyword>
<organism evidence="6 7">
    <name type="scientific">Fonsecaea erecta</name>
    <dbReference type="NCBI Taxonomy" id="1367422"/>
    <lineage>
        <taxon>Eukaryota</taxon>
        <taxon>Fungi</taxon>
        <taxon>Dikarya</taxon>
        <taxon>Ascomycota</taxon>
        <taxon>Pezizomycotina</taxon>
        <taxon>Eurotiomycetes</taxon>
        <taxon>Chaetothyriomycetidae</taxon>
        <taxon>Chaetothyriales</taxon>
        <taxon>Herpotrichiellaceae</taxon>
        <taxon>Fonsecaea</taxon>
    </lineage>
</organism>
<dbReference type="InterPro" id="IPR020904">
    <property type="entry name" value="Sc_DH/Rdtase_CS"/>
</dbReference>
<evidence type="ECO:0000256" key="2">
    <source>
        <dbReference type="ARBA" id="ARBA00022827"/>
    </source>
</evidence>
<dbReference type="Gene3D" id="3.50.50.60">
    <property type="entry name" value="FAD/NAD(P)-binding domain"/>
    <property type="match status" value="1"/>
</dbReference>
<dbReference type="STRING" id="1367422.A0A178ZRQ9"/>
<dbReference type="InterPro" id="IPR036188">
    <property type="entry name" value="FAD/NAD-bd_sf"/>
</dbReference>
<dbReference type="GO" id="GO:0016709">
    <property type="term" value="F:oxidoreductase activity, acting on paired donors, with incorporation or reduction of molecular oxygen, NAD(P)H as one donor, and incorporation of one atom of oxygen"/>
    <property type="evidence" value="ECO:0007669"/>
    <property type="project" value="UniProtKB-ARBA"/>
</dbReference>
<evidence type="ECO:0000256" key="4">
    <source>
        <dbReference type="ARBA" id="ARBA00023002"/>
    </source>
</evidence>
<keyword evidence="2" id="KW-0274">FAD</keyword>
<dbReference type="RefSeq" id="XP_018695413.1">
    <property type="nucleotide sequence ID" value="XM_018835763.1"/>
</dbReference>
<dbReference type="PANTHER" id="PTHR43004">
    <property type="entry name" value="TRK SYSTEM POTASSIUM UPTAKE PROTEIN"/>
    <property type="match status" value="1"/>
</dbReference>
<dbReference type="AlphaFoldDB" id="A0A178ZRQ9"/>
<comment type="caution">
    <text evidence="6">The sequence shown here is derived from an EMBL/GenBank/DDBJ whole genome shotgun (WGS) entry which is preliminary data.</text>
</comment>
<dbReference type="SUPFAM" id="SSF51905">
    <property type="entry name" value="FAD/NAD(P)-binding domain"/>
    <property type="match status" value="1"/>
</dbReference>
<keyword evidence="7" id="KW-1185">Reference proteome</keyword>
<sequence length="853" mass="95269">MPSYVITGADRGIGYEFLRKLSADPDNVVIALVLSKKATEEKLAEHGIKNVHVFEADVTDRSALLKAAEETEKVLGGKGVDIFINNAGLIAKPSAFRTLEDYYDMPEVFDKDMHECFNINAIGTMNATAAFIPLIRKGTIKKVIALSSGMGDLDFTNMLDMDMAVPYSISKAALNMVMAKFSASYKKEGILFMAVSPGAVDSEDDGRGSNPPVEDVEGDLSQTLYPVRPWHKHASVPELQKRKEQGLKFHSYENSYVKPLNTQESVDFLLKVLNEKSIENGDAGIKGIMIGATSTTAETPRAHITNMAALECLRDIDLEVECRKLASPKDSMMHTRWGYSMAGEEYARLYSWGNGPVMEGKYAQCSPCEPVDLPQTQLEPILTRKATTSGFICRFNTEFVSFEDHEQDGFVDVLVKDLVFNAFYTIRCKYLFGADGARSKIISQLGLPLKQKPGGGLAWNVLVKADLSKHVQYRKGNLHWCYQHDIDHPDFAWIGFPRMVKPWNEWVFIMFPVQGYQPNPPPTEEQWMKRIKQIIGDDSIDVKILNISKWMINDIVAEKYSKGNVFCLGDAVHRHPPSNGLGSNTCIQDAYNLAWKVAYVLKGLAGKELLDSYNQERQPVGEAIVERAFQGYLDHLPLWKAAGILAPDAATRVAEFGKLVHATPEGRERRKAFFKAIQGTRFEFQGLGIEMNQRYQSSAVYQADQGPIPSFPGHPVLDHTKSTYPGSRLPHVWLNKAIPEKPTPILDLAGKGQFTILTGIGGDAWKQAAARASTALGITVAAYSIGFRQDYEDMYMEWESVREIEEDGCILVRPDRFIAWRSMELVENPGEVLLRVLRTILSRTDKEVNGTIR</sequence>
<evidence type="ECO:0000259" key="5">
    <source>
        <dbReference type="Pfam" id="PF01494"/>
    </source>
</evidence>
<dbReference type="SUPFAM" id="SSF51735">
    <property type="entry name" value="NAD(P)-binding Rossmann-fold domains"/>
    <property type="match status" value="1"/>
</dbReference>
<dbReference type="InterPro" id="IPR036291">
    <property type="entry name" value="NAD(P)-bd_dom_sf"/>
</dbReference>
<dbReference type="GO" id="GO:0071949">
    <property type="term" value="F:FAD binding"/>
    <property type="evidence" value="ECO:0007669"/>
    <property type="project" value="InterPro"/>
</dbReference>
<accession>A0A178ZRQ9</accession>
<feature type="domain" description="FAD-binding" evidence="5">
    <location>
        <begin position="282"/>
        <end position="628"/>
    </location>
</feature>
<gene>
    <name evidence="6" type="ORF">AYL99_04249</name>
</gene>